<dbReference type="AlphaFoldDB" id="W1RZF8"/>
<evidence type="ECO:0000256" key="4">
    <source>
        <dbReference type="ARBA" id="ARBA00022989"/>
    </source>
</evidence>
<keyword evidence="9" id="KW-1185">Reference proteome</keyword>
<organism evidence="8 9">
    <name type="scientific">Marinomonas profundimaris</name>
    <dbReference type="NCBI Taxonomy" id="1208321"/>
    <lineage>
        <taxon>Bacteria</taxon>
        <taxon>Pseudomonadati</taxon>
        <taxon>Pseudomonadota</taxon>
        <taxon>Gammaproteobacteria</taxon>
        <taxon>Oceanospirillales</taxon>
        <taxon>Oceanospirillaceae</taxon>
        <taxon>Marinomonas</taxon>
    </lineage>
</organism>
<keyword evidence="2" id="KW-1003">Cell membrane</keyword>
<name>W1RZF8_9GAMM</name>
<proteinExistence type="predicted"/>
<evidence type="ECO:0000256" key="2">
    <source>
        <dbReference type="ARBA" id="ARBA00022475"/>
    </source>
</evidence>
<dbReference type="GO" id="GO:0005886">
    <property type="term" value="C:plasma membrane"/>
    <property type="evidence" value="ECO:0007669"/>
    <property type="project" value="UniProtKB-SubCell"/>
</dbReference>
<feature type="transmembrane region" description="Helical" evidence="6">
    <location>
        <begin position="182"/>
        <end position="199"/>
    </location>
</feature>
<sequence>MALAKFHRRLTGDFSVISELQAWLVSGTTSITLLSVGIVLLSYLLEDLAIATAATLSANGTLPPTLALMAIFIGIVTGDLGLYLLGGYARKIRWLRYRSLTNPSFKVVRQKLQQRAFVNLIIIRFIPGLRTIGFTLSGFLAIPLPLFLTAVLLASSVWTVLVFSLIYLLGSSVFMSLSEFKWGLIPVALTLLFFMNRLLNKSFTRGLS</sequence>
<gene>
    <name evidence="8" type="ORF">D104_00845</name>
</gene>
<feature type="domain" description="VTT" evidence="7">
    <location>
        <begin position="60"/>
        <end position="167"/>
    </location>
</feature>
<feature type="transmembrane region" description="Helical" evidence="6">
    <location>
        <begin position="20"/>
        <end position="45"/>
    </location>
</feature>
<dbReference type="PATRIC" id="fig|1208321.3.peg.170"/>
<dbReference type="eggNOG" id="COG0586">
    <property type="taxonomic scope" value="Bacteria"/>
</dbReference>
<dbReference type="InterPro" id="IPR032816">
    <property type="entry name" value="VTT_dom"/>
</dbReference>
<keyword evidence="4 6" id="KW-1133">Transmembrane helix</keyword>
<evidence type="ECO:0000256" key="1">
    <source>
        <dbReference type="ARBA" id="ARBA00004651"/>
    </source>
</evidence>
<comment type="subcellular location">
    <subcellularLocation>
        <location evidence="1">Cell membrane</location>
        <topology evidence="1">Multi-pass membrane protein</topology>
    </subcellularLocation>
</comment>
<accession>W1RZF8</accession>
<keyword evidence="5 6" id="KW-0472">Membrane</keyword>
<dbReference type="InterPro" id="IPR051311">
    <property type="entry name" value="DedA_domain"/>
</dbReference>
<evidence type="ECO:0000256" key="6">
    <source>
        <dbReference type="SAM" id="Phobius"/>
    </source>
</evidence>
<dbReference type="Pfam" id="PF09335">
    <property type="entry name" value="VTT_dom"/>
    <property type="match status" value="1"/>
</dbReference>
<dbReference type="PANTHER" id="PTHR42709">
    <property type="entry name" value="ALKALINE PHOSPHATASE LIKE PROTEIN"/>
    <property type="match status" value="1"/>
</dbReference>
<evidence type="ECO:0000313" key="8">
    <source>
        <dbReference type="EMBL" id="ETI62327.1"/>
    </source>
</evidence>
<dbReference type="EMBL" id="AYOZ01000001">
    <property type="protein sequence ID" value="ETI62327.1"/>
    <property type="molecule type" value="Genomic_DNA"/>
</dbReference>
<evidence type="ECO:0000259" key="7">
    <source>
        <dbReference type="Pfam" id="PF09335"/>
    </source>
</evidence>
<protein>
    <submittedName>
        <fullName evidence="8">Membrane protein</fullName>
    </submittedName>
</protein>
<evidence type="ECO:0000313" key="9">
    <source>
        <dbReference type="Proteomes" id="UP000018857"/>
    </source>
</evidence>
<dbReference type="STRING" id="1208321.D104_00845"/>
<dbReference type="Proteomes" id="UP000018857">
    <property type="component" value="Unassembled WGS sequence"/>
</dbReference>
<keyword evidence="3 6" id="KW-0812">Transmembrane</keyword>
<feature type="transmembrane region" description="Helical" evidence="6">
    <location>
        <begin position="146"/>
        <end position="170"/>
    </location>
</feature>
<feature type="transmembrane region" description="Helical" evidence="6">
    <location>
        <begin position="116"/>
        <end position="140"/>
    </location>
</feature>
<reference evidence="8 9" key="1">
    <citation type="journal article" date="2014" name="Genome Announc.">
        <title>Draft Genome Sequence of Marinomonas sp. Strain D104, a Polycyclic Aromatic Hydrocarbon-Degrading Bacterium from the Deep-Sea Sediment of the Arctic Ocean.</title>
        <authorList>
            <person name="Dong C."/>
            <person name="Bai X."/>
            <person name="Lai Q."/>
            <person name="Xie Y."/>
            <person name="Chen X."/>
            <person name="Shao Z."/>
        </authorList>
    </citation>
    <scope>NUCLEOTIDE SEQUENCE [LARGE SCALE GENOMIC DNA]</scope>
    <source>
        <strain evidence="8 9">D104</strain>
    </source>
</reference>
<comment type="caution">
    <text evidence="8">The sequence shown here is derived from an EMBL/GenBank/DDBJ whole genome shotgun (WGS) entry which is preliminary data.</text>
</comment>
<evidence type="ECO:0000256" key="3">
    <source>
        <dbReference type="ARBA" id="ARBA00022692"/>
    </source>
</evidence>
<evidence type="ECO:0000256" key="5">
    <source>
        <dbReference type="ARBA" id="ARBA00023136"/>
    </source>
</evidence>
<feature type="transmembrane region" description="Helical" evidence="6">
    <location>
        <begin position="65"/>
        <end position="89"/>
    </location>
</feature>
<dbReference type="PANTHER" id="PTHR42709:SF6">
    <property type="entry name" value="UNDECAPRENYL PHOSPHATE TRANSPORTER A"/>
    <property type="match status" value="1"/>
</dbReference>